<sequence length="114" mass="13459">MRFKRNKYVNDNISHLDKRIEIYSVSDASDDGWSTPSEELLMKVWAEIINDKSSDSLNEIQLGNKTVKKLRIRYQKSIVTDMHVVLNSERFTITEILGKDSRQPYMYLVMERDE</sequence>
<dbReference type="InterPro" id="IPR008767">
    <property type="entry name" value="Phage_SPP1_head-tail_adaptor"/>
</dbReference>
<proteinExistence type="predicted"/>
<reference evidence="1 2" key="1">
    <citation type="journal article" date="2018" name="Front. Microbiol.">
        <title>Description and Comparative Genomics of Macrococcus caseolyticus subsp. hominis subsp. nov., Macrococcus goetzii sp. nov., Macrococcus epidermidis sp. nov., and Macrococcus bohemicus sp. nov., Novel Macrococci From Human Clinical Material With Virulence Potential and Suspected Uptake of Foreign DNA by Natural Transformation.</title>
        <authorList>
            <person name="Maslanova I."/>
            <person name="Wertheimer Z."/>
            <person name="Sedlacek I."/>
            <person name="Svec P."/>
            <person name="Indrakova A."/>
            <person name="Kovarovic V."/>
            <person name="Schumann P."/>
            <person name="Sproer C."/>
            <person name="Kralova S."/>
            <person name="Sedo O."/>
            <person name="Kristofova L."/>
            <person name="Vrbovska V."/>
            <person name="Fuzik T."/>
            <person name="Petras P."/>
            <person name="Zdrahal Z."/>
            <person name="Ruzickova V."/>
            <person name="Doskar J."/>
            <person name="Pantucek R."/>
        </authorList>
    </citation>
    <scope>NUCLEOTIDE SEQUENCE [LARGE SCALE GENOMIC DNA]</scope>
    <source>
        <strain evidence="1 2">01/688</strain>
    </source>
</reference>
<dbReference type="InterPro" id="IPR038666">
    <property type="entry name" value="SSP1_head-tail_sf"/>
</dbReference>
<evidence type="ECO:0000313" key="1">
    <source>
        <dbReference type="EMBL" id="RAK45004.1"/>
    </source>
</evidence>
<evidence type="ECO:0008006" key="3">
    <source>
        <dbReference type="Google" id="ProtNLM"/>
    </source>
</evidence>
<organism evidence="1 2">
    <name type="scientific">Macrococcus epidermidis</name>
    <dbReference type="NCBI Taxonomy" id="1902580"/>
    <lineage>
        <taxon>Bacteria</taxon>
        <taxon>Bacillati</taxon>
        <taxon>Bacillota</taxon>
        <taxon>Bacilli</taxon>
        <taxon>Bacillales</taxon>
        <taxon>Staphylococcaceae</taxon>
        <taxon>Macrococcus</taxon>
    </lineage>
</organism>
<dbReference type="Proteomes" id="UP000249808">
    <property type="component" value="Unassembled WGS sequence"/>
</dbReference>
<accession>A0A327ZU04</accession>
<dbReference type="Pfam" id="PF05521">
    <property type="entry name" value="Phage_HCP"/>
    <property type="match status" value="1"/>
</dbReference>
<comment type="caution">
    <text evidence="1">The sequence shown here is derived from an EMBL/GenBank/DDBJ whole genome shotgun (WGS) entry which is preliminary data.</text>
</comment>
<evidence type="ECO:0000313" key="2">
    <source>
        <dbReference type="Proteomes" id="UP000249808"/>
    </source>
</evidence>
<dbReference type="Gene3D" id="2.40.10.270">
    <property type="entry name" value="Bacteriophage SPP1 head-tail adaptor protein"/>
    <property type="match status" value="1"/>
</dbReference>
<dbReference type="AlphaFoldDB" id="A0A327ZU04"/>
<keyword evidence="2" id="KW-1185">Reference proteome</keyword>
<protein>
    <recommendedName>
        <fullName evidence="3">Head-tail adaptor protein</fullName>
    </recommendedName>
</protein>
<name>A0A327ZU04_9STAP</name>
<dbReference type="RefSeq" id="WP_111715630.1">
    <property type="nucleotide sequence ID" value="NZ_JBHSSR010000004.1"/>
</dbReference>
<dbReference type="EMBL" id="PZJH01000002">
    <property type="protein sequence ID" value="RAK45004.1"/>
    <property type="molecule type" value="Genomic_DNA"/>
</dbReference>
<gene>
    <name evidence="1" type="ORF">BHU61_06745</name>
</gene>